<feature type="chain" id="PRO_5045837950" evidence="2">
    <location>
        <begin position="22"/>
        <end position="258"/>
    </location>
</feature>
<gene>
    <name evidence="5" type="ORF">H6A01_08510</name>
</gene>
<accession>A0ABS2GGQ1</accession>
<comment type="caution">
    <text evidence="5">The sequence shown here is derived from an EMBL/GenBank/DDBJ whole genome shotgun (WGS) entry which is preliminary data.</text>
</comment>
<proteinExistence type="predicted"/>
<dbReference type="Proteomes" id="UP000707138">
    <property type="component" value="Unassembled WGS sequence"/>
</dbReference>
<dbReference type="PANTHER" id="PTHR35936">
    <property type="entry name" value="MEMBRANE-BOUND LYTIC MUREIN TRANSGLYCOSYLASE F"/>
    <property type="match status" value="1"/>
</dbReference>
<dbReference type="CDD" id="cd13624">
    <property type="entry name" value="PBP2_Arg_Lys_His"/>
    <property type="match status" value="1"/>
</dbReference>
<dbReference type="RefSeq" id="WP_205088289.1">
    <property type="nucleotide sequence ID" value="NZ_CATYZF010000017.1"/>
</dbReference>
<feature type="domain" description="Solute-binding protein family 3/N-terminal" evidence="3">
    <location>
        <begin position="38"/>
        <end position="257"/>
    </location>
</feature>
<dbReference type="Pfam" id="PF00497">
    <property type="entry name" value="SBP_bac_3"/>
    <property type="match status" value="1"/>
</dbReference>
<dbReference type="SMART" id="SM00062">
    <property type="entry name" value="PBPb"/>
    <property type="match status" value="1"/>
</dbReference>
<reference evidence="5 6" key="1">
    <citation type="journal article" date="2021" name="Sci. Rep.">
        <title>The distribution of antibiotic resistance genes in chicken gut microbiota commensals.</title>
        <authorList>
            <person name="Juricova H."/>
            <person name="Matiasovicova J."/>
            <person name="Kubasova T."/>
            <person name="Cejkova D."/>
            <person name="Rychlik I."/>
        </authorList>
    </citation>
    <scope>NUCLEOTIDE SEQUENCE [LARGE SCALE GENOMIC DNA]</scope>
    <source>
        <strain evidence="5 6">An537</strain>
    </source>
</reference>
<organism evidence="5 6">
    <name type="scientific">Veillonella magna</name>
    <dbReference type="NCBI Taxonomy" id="464322"/>
    <lineage>
        <taxon>Bacteria</taxon>
        <taxon>Bacillati</taxon>
        <taxon>Bacillota</taxon>
        <taxon>Negativicutes</taxon>
        <taxon>Veillonellales</taxon>
        <taxon>Veillonellaceae</taxon>
        <taxon>Veillonella</taxon>
    </lineage>
</organism>
<protein>
    <submittedName>
        <fullName evidence="5">Basic amino acid ABC transporter substrate-binding protein</fullName>
    </submittedName>
</protein>
<dbReference type="SMART" id="SM00079">
    <property type="entry name" value="PBPe"/>
    <property type="match status" value="1"/>
</dbReference>
<evidence type="ECO:0000259" key="4">
    <source>
        <dbReference type="SMART" id="SM00079"/>
    </source>
</evidence>
<evidence type="ECO:0000313" key="5">
    <source>
        <dbReference type="EMBL" id="MBM6913359.1"/>
    </source>
</evidence>
<dbReference type="PROSITE" id="PS51257">
    <property type="entry name" value="PROKAR_LIPOPROTEIN"/>
    <property type="match status" value="1"/>
</dbReference>
<evidence type="ECO:0000256" key="2">
    <source>
        <dbReference type="SAM" id="SignalP"/>
    </source>
</evidence>
<keyword evidence="6" id="KW-1185">Reference proteome</keyword>
<evidence type="ECO:0000259" key="3">
    <source>
        <dbReference type="SMART" id="SM00062"/>
    </source>
</evidence>
<feature type="signal peptide" evidence="2">
    <location>
        <begin position="1"/>
        <end position="21"/>
    </location>
</feature>
<dbReference type="SUPFAM" id="SSF53850">
    <property type="entry name" value="Periplasmic binding protein-like II"/>
    <property type="match status" value="1"/>
</dbReference>
<evidence type="ECO:0000313" key="6">
    <source>
        <dbReference type="Proteomes" id="UP000707138"/>
    </source>
</evidence>
<dbReference type="InterPro" id="IPR001638">
    <property type="entry name" value="Solute-binding_3/MltF_N"/>
</dbReference>
<feature type="domain" description="Ionotropic glutamate receptor C-terminal" evidence="4">
    <location>
        <begin position="38"/>
        <end position="256"/>
    </location>
</feature>
<dbReference type="Gene3D" id="3.40.190.10">
    <property type="entry name" value="Periplasmic binding protein-like II"/>
    <property type="match status" value="2"/>
</dbReference>
<dbReference type="InterPro" id="IPR001320">
    <property type="entry name" value="Iontro_rcpt_C"/>
</dbReference>
<dbReference type="EMBL" id="JACJLA010000018">
    <property type="protein sequence ID" value="MBM6913359.1"/>
    <property type="molecule type" value="Genomic_DNA"/>
</dbReference>
<keyword evidence="1 2" id="KW-0732">Signal</keyword>
<sequence length="258" mass="28133">MKWKKGAALLLGAMLTVGLIAGCGNSADNGGKTDGKKVITFAAETTYPPFEYAEGDKYKGFDVDLSNALAKEMGAEAKFVSMGFDALIPALQGKQIDAIASGLVITKEREEKIAFTDPYYEVSLTMVVRKDENNIKSEADIAGKTVAAQIGTTGAMLAKEKPGTTVKEFDAIPNMLQDLQNGNVQIVMLDEPVARYYIQKMNMDNLKVVDIGLQHHKVAIGLRKDDKQLLADMNKALAKLKENGEYDKLTKKWFGTSK</sequence>
<name>A0ABS2GGQ1_9FIRM</name>
<evidence type="ECO:0000256" key="1">
    <source>
        <dbReference type="ARBA" id="ARBA00022729"/>
    </source>
</evidence>
<dbReference type="PANTHER" id="PTHR35936:SF17">
    <property type="entry name" value="ARGININE-BINDING EXTRACELLULAR PROTEIN ARTP"/>
    <property type="match status" value="1"/>
</dbReference>